<accession>A0A848HLQ1</accession>
<keyword evidence="1" id="KW-0732">Signal</keyword>
<feature type="chain" id="PRO_5032302879" description="Lipoprotein" evidence="1">
    <location>
        <begin position="21"/>
        <end position="149"/>
    </location>
</feature>
<evidence type="ECO:0008006" key="4">
    <source>
        <dbReference type="Google" id="ProtNLM"/>
    </source>
</evidence>
<protein>
    <recommendedName>
        <fullName evidence="4">Lipoprotein</fullName>
    </recommendedName>
</protein>
<sequence>MAIFKRLVAVLALAALGGCATLSEPDQQVVLVQTIQDNREVAGIGCVLTNDAGRWFVTTPGRVSVRKSAGKLWVDCKRSGAGVGQDVVDSRANAGALMGNVVLTAGLGYLVDKRTGAGFEYPDTLTVLMRRPGGYVEDPVDEVASNALY</sequence>
<dbReference type="Proteomes" id="UP000583752">
    <property type="component" value="Unassembled WGS sequence"/>
</dbReference>
<name>A0A848HLQ1_9BURK</name>
<dbReference type="EMBL" id="JABBGG010000007">
    <property type="protein sequence ID" value="NML62144.1"/>
    <property type="molecule type" value="Genomic_DNA"/>
</dbReference>
<gene>
    <name evidence="2" type="ORF">HHL21_13875</name>
</gene>
<dbReference type="AlphaFoldDB" id="A0A848HLQ1"/>
<dbReference type="RefSeq" id="WP_169467112.1">
    <property type="nucleotide sequence ID" value="NZ_JABBGG010000007.1"/>
</dbReference>
<feature type="signal peptide" evidence="1">
    <location>
        <begin position="1"/>
        <end position="20"/>
    </location>
</feature>
<keyword evidence="3" id="KW-1185">Reference proteome</keyword>
<evidence type="ECO:0000313" key="3">
    <source>
        <dbReference type="Proteomes" id="UP000583752"/>
    </source>
</evidence>
<dbReference type="PROSITE" id="PS51257">
    <property type="entry name" value="PROKAR_LIPOPROTEIN"/>
    <property type="match status" value="1"/>
</dbReference>
<evidence type="ECO:0000313" key="2">
    <source>
        <dbReference type="EMBL" id="NML62144.1"/>
    </source>
</evidence>
<proteinExistence type="predicted"/>
<organism evidence="2 3">
    <name type="scientific">Massilia polaris</name>
    <dbReference type="NCBI Taxonomy" id="2728846"/>
    <lineage>
        <taxon>Bacteria</taxon>
        <taxon>Pseudomonadati</taxon>
        <taxon>Pseudomonadota</taxon>
        <taxon>Betaproteobacteria</taxon>
        <taxon>Burkholderiales</taxon>
        <taxon>Oxalobacteraceae</taxon>
        <taxon>Telluria group</taxon>
        <taxon>Massilia</taxon>
    </lineage>
</organism>
<comment type="caution">
    <text evidence="2">The sequence shown here is derived from an EMBL/GenBank/DDBJ whole genome shotgun (WGS) entry which is preliminary data.</text>
</comment>
<reference evidence="2 3" key="1">
    <citation type="submission" date="2020-04" db="EMBL/GenBank/DDBJ databases">
        <title>Massilia sp. RP-1-19 isolated from soil.</title>
        <authorList>
            <person name="Dahal R.H."/>
        </authorList>
    </citation>
    <scope>NUCLEOTIDE SEQUENCE [LARGE SCALE GENOMIC DNA]</scope>
    <source>
        <strain evidence="2 3">RP-1-19</strain>
    </source>
</reference>
<evidence type="ECO:0000256" key="1">
    <source>
        <dbReference type="SAM" id="SignalP"/>
    </source>
</evidence>